<dbReference type="Gene3D" id="2.40.50.100">
    <property type="match status" value="3"/>
</dbReference>
<dbReference type="CDD" id="cd01609">
    <property type="entry name" value="RNAP_beta'_N"/>
    <property type="match status" value="1"/>
</dbReference>
<dbReference type="Pfam" id="PF04983">
    <property type="entry name" value="RNA_pol_Rpb1_3"/>
    <property type="match status" value="1"/>
</dbReference>
<dbReference type="InterPro" id="IPR042102">
    <property type="entry name" value="RNA_pol_Rpb1_3_sf"/>
</dbReference>
<feature type="binding site" evidence="10">
    <location>
        <position position="88"/>
    </location>
    <ligand>
        <name>Zn(2+)</name>
        <dbReference type="ChEBI" id="CHEBI:29105"/>
        <label>1</label>
    </ligand>
</feature>
<dbReference type="InterPro" id="IPR007080">
    <property type="entry name" value="RNA_pol_Rpb1_1"/>
</dbReference>
<dbReference type="Gene3D" id="2.40.40.20">
    <property type="match status" value="1"/>
</dbReference>
<evidence type="ECO:0000256" key="10">
    <source>
        <dbReference type="HAMAP-Rule" id="MF_01322"/>
    </source>
</evidence>
<dbReference type="EMBL" id="CP003154">
    <property type="protein sequence ID" value="AFL76008.1"/>
    <property type="molecule type" value="Genomic_DNA"/>
</dbReference>
<evidence type="ECO:0000256" key="3">
    <source>
        <dbReference type="ARBA" id="ARBA00022679"/>
    </source>
</evidence>
<dbReference type="InterPro" id="IPR044893">
    <property type="entry name" value="RNA_pol_Rpb1_clamp_domain"/>
</dbReference>
<feature type="binding site" evidence="10">
    <location>
        <position position="921"/>
    </location>
    <ligand>
        <name>Zn(2+)</name>
        <dbReference type="ChEBI" id="CHEBI:29105"/>
        <label>2</label>
    </ligand>
</feature>
<dbReference type="GO" id="GO:0000428">
    <property type="term" value="C:DNA-directed RNA polymerase complex"/>
    <property type="evidence" value="ECO:0007669"/>
    <property type="project" value="UniProtKB-KW"/>
</dbReference>
<dbReference type="Gene3D" id="4.10.860.120">
    <property type="entry name" value="RNA polymerase II, clamp domain"/>
    <property type="match status" value="1"/>
</dbReference>
<evidence type="ECO:0000256" key="11">
    <source>
        <dbReference type="RuleBase" id="RU004279"/>
    </source>
</evidence>
<evidence type="ECO:0000256" key="2">
    <source>
        <dbReference type="ARBA" id="ARBA00022478"/>
    </source>
</evidence>
<evidence type="ECO:0000256" key="9">
    <source>
        <dbReference type="ARBA" id="ARBA00048552"/>
    </source>
</evidence>
<dbReference type="STRING" id="765911.Thivi_4195"/>
<keyword evidence="4 10" id="KW-0548">Nucleotidyltransferase</keyword>
<dbReference type="InterPro" id="IPR007083">
    <property type="entry name" value="RNA_pol_Rpb1_4"/>
</dbReference>
<dbReference type="InterPro" id="IPR007081">
    <property type="entry name" value="RNA_pol_Rpb1_5"/>
</dbReference>
<keyword evidence="6 10" id="KW-0862">Zinc</keyword>
<evidence type="ECO:0000256" key="6">
    <source>
        <dbReference type="ARBA" id="ARBA00022833"/>
    </source>
</evidence>
<feature type="binding site" evidence="10">
    <location>
        <position position="1005"/>
    </location>
    <ligand>
        <name>Zn(2+)</name>
        <dbReference type="ChEBI" id="CHEBI:29105"/>
        <label>2</label>
    </ligand>
</feature>
<name>I3YG90_THIV6</name>
<comment type="catalytic activity">
    <reaction evidence="9 10 11">
        <text>RNA(n) + a ribonucleoside 5'-triphosphate = RNA(n+1) + diphosphate</text>
        <dbReference type="Rhea" id="RHEA:21248"/>
        <dbReference type="Rhea" id="RHEA-COMP:14527"/>
        <dbReference type="Rhea" id="RHEA-COMP:17342"/>
        <dbReference type="ChEBI" id="CHEBI:33019"/>
        <dbReference type="ChEBI" id="CHEBI:61557"/>
        <dbReference type="ChEBI" id="CHEBI:140395"/>
        <dbReference type="EC" id="2.7.7.6"/>
    </reaction>
</comment>
<dbReference type="Gene3D" id="1.10.132.30">
    <property type="match status" value="2"/>
</dbReference>
<evidence type="ECO:0000256" key="4">
    <source>
        <dbReference type="ARBA" id="ARBA00022695"/>
    </source>
</evidence>
<comment type="cofactor">
    <cofactor evidence="10">
        <name>Mg(2+)</name>
        <dbReference type="ChEBI" id="CHEBI:18420"/>
    </cofactor>
    <text evidence="10">Binds 1 Mg(2+) ion per subunit.</text>
</comment>
<dbReference type="GO" id="GO:0008270">
    <property type="term" value="F:zinc ion binding"/>
    <property type="evidence" value="ECO:0007669"/>
    <property type="project" value="UniProtKB-UniRule"/>
</dbReference>
<dbReference type="KEGG" id="tvi:Thivi_4195"/>
<reference evidence="13 14" key="1">
    <citation type="submission" date="2012-06" db="EMBL/GenBank/DDBJ databases">
        <title>Complete sequence of Thiocystis violascens DSM 198.</title>
        <authorList>
            <consortium name="US DOE Joint Genome Institute"/>
            <person name="Lucas S."/>
            <person name="Han J."/>
            <person name="Lapidus A."/>
            <person name="Cheng J.-F."/>
            <person name="Goodwin L."/>
            <person name="Pitluck S."/>
            <person name="Peters L."/>
            <person name="Ovchinnikova G."/>
            <person name="Teshima H."/>
            <person name="Detter J.C."/>
            <person name="Han C."/>
            <person name="Tapia R."/>
            <person name="Land M."/>
            <person name="Hauser L."/>
            <person name="Kyrpides N."/>
            <person name="Ivanova N."/>
            <person name="Pagani I."/>
            <person name="Vogl K."/>
            <person name="Liu Z."/>
            <person name="Frigaard N.-U."/>
            <person name="Bryant D."/>
            <person name="Woyke T."/>
        </authorList>
    </citation>
    <scope>NUCLEOTIDE SEQUENCE [LARGE SCALE GENOMIC DNA]</scope>
    <source>
        <strain evidence="14">ATCC 17096 / DSM 198 / 6111</strain>
    </source>
</reference>
<organism evidence="13 14">
    <name type="scientific">Thiocystis violascens (strain ATCC 17096 / DSM 198 / 6111)</name>
    <name type="common">Chromatium violascens</name>
    <dbReference type="NCBI Taxonomy" id="765911"/>
    <lineage>
        <taxon>Bacteria</taxon>
        <taxon>Pseudomonadati</taxon>
        <taxon>Pseudomonadota</taxon>
        <taxon>Gammaproteobacteria</taxon>
        <taxon>Chromatiales</taxon>
        <taxon>Chromatiaceae</taxon>
        <taxon>Thiocystis</taxon>
    </lineage>
</organism>
<dbReference type="Pfam" id="PF00623">
    <property type="entry name" value="RNA_pol_Rpb1_2"/>
    <property type="match status" value="1"/>
</dbReference>
<comment type="cofactor">
    <cofactor evidence="10">
        <name>Zn(2+)</name>
        <dbReference type="ChEBI" id="CHEBI:29105"/>
    </cofactor>
    <text evidence="10">Binds 2 Zn(2+) ions per subunit.</text>
</comment>
<proteinExistence type="inferred from homology"/>
<dbReference type="Pfam" id="PF04998">
    <property type="entry name" value="RNA_pol_Rpb1_5"/>
    <property type="match status" value="1"/>
</dbReference>
<feature type="binding site" evidence="10">
    <location>
        <position position="72"/>
    </location>
    <ligand>
        <name>Zn(2+)</name>
        <dbReference type="ChEBI" id="CHEBI:29105"/>
        <label>1</label>
    </ligand>
</feature>
<comment type="function">
    <text evidence="10 11">DNA-dependent RNA polymerase catalyzes the transcription of DNA into RNA using the four ribonucleoside triphosphates as substrates.</text>
</comment>
<dbReference type="GO" id="GO:0003677">
    <property type="term" value="F:DNA binding"/>
    <property type="evidence" value="ECO:0007669"/>
    <property type="project" value="UniProtKB-UniRule"/>
</dbReference>
<dbReference type="SMART" id="SM00663">
    <property type="entry name" value="RPOLA_N"/>
    <property type="match status" value="1"/>
</dbReference>
<evidence type="ECO:0000259" key="12">
    <source>
        <dbReference type="SMART" id="SM00663"/>
    </source>
</evidence>
<feature type="binding site" evidence="10">
    <location>
        <position position="1002"/>
    </location>
    <ligand>
        <name>Zn(2+)</name>
        <dbReference type="ChEBI" id="CHEBI:29105"/>
        <label>2</label>
    </ligand>
</feature>
<dbReference type="FunFam" id="1.10.40.90:FF:000001">
    <property type="entry name" value="DNA-directed RNA polymerase subunit beta"/>
    <property type="match status" value="1"/>
</dbReference>
<dbReference type="CDD" id="cd02655">
    <property type="entry name" value="RNAP_beta'_C"/>
    <property type="match status" value="1"/>
</dbReference>
<feature type="binding site" evidence="10">
    <location>
        <position position="465"/>
    </location>
    <ligand>
        <name>Mg(2+)</name>
        <dbReference type="ChEBI" id="CHEBI:18420"/>
    </ligand>
</feature>
<dbReference type="PANTHER" id="PTHR19376:SF54">
    <property type="entry name" value="DNA-DIRECTED RNA POLYMERASE SUBUNIT BETA"/>
    <property type="match status" value="1"/>
</dbReference>
<dbReference type="SUPFAM" id="SSF64484">
    <property type="entry name" value="beta and beta-prime subunits of DNA dependent RNA-polymerase"/>
    <property type="match status" value="1"/>
</dbReference>
<dbReference type="GO" id="GO:0003899">
    <property type="term" value="F:DNA-directed RNA polymerase activity"/>
    <property type="evidence" value="ECO:0007669"/>
    <property type="project" value="UniProtKB-UniRule"/>
</dbReference>
<evidence type="ECO:0000256" key="8">
    <source>
        <dbReference type="ARBA" id="ARBA00023163"/>
    </source>
</evidence>
<dbReference type="NCBIfam" id="TIGR02386">
    <property type="entry name" value="rpoC_TIGR"/>
    <property type="match status" value="1"/>
</dbReference>
<evidence type="ECO:0000256" key="1">
    <source>
        <dbReference type="ARBA" id="ARBA00006460"/>
    </source>
</evidence>
<keyword evidence="2 10" id="KW-0240">DNA-directed RNA polymerase</keyword>
<comment type="similarity">
    <text evidence="1 10 11">Belongs to the RNA polymerase beta' chain family.</text>
</comment>
<dbReference type="eggNOG" id="COG0086">
    <property type="taxonomic scope" value="Bacteria"/>
</dbReference>
<dbReference type="HOGENOM" id="CLU_000524_3_1_6"/>
<dbReference type="GO" id="GO:0000287">
    <property type="term" value="F:magnesium ion binding"/>
    <property type="evidence" value="ECO:0007669"/>
    <property type="project" value="UniProtKB-UniRule"/>
</dbReference>
<dbReference type="InterPro" id="IPR006592">
    <property type="entry name" value="RNA_pol_N"/>
</dbReference>
<dbReference type="Pfam" id="PF04997">
    <property type="entry name" value="RNA_pol_Rpb1_1"/>
    <property type="match status" value="1"/>
</dbReference>
<keyword evidence="8 10" id="KW-0804">Transcription</keyword>
<dbReference type="Gene3D" id="1.10.150.390">
    <property type="match status" value="1"/>
</dbReference>
<feature type="binding site" evidence="10">
    <location>
        <position position="70"/>
    </location>
    <ligand>
        <name>Zn(2+)</name>
        <dbReference type="ChEBI" id="CHEBI:29105"/>
        <label>1</label>
    </ligand>
</feature>
<feature type="domain" description="RNA polymerase N-terminal" evidence="12">
    <location>
        <begin position="236"/>
        <end position="515"/>
    </location>
</feature>
<dbReference type="OrthoDB" id="9815296at2"/>
<dbReference type="PANTHER" id="PTHR19376">
    <property type="entry name" value="DNA-DIRECTED RNA POLYMERASE"/>
    <property type="match status" value="1"/>
</dbReference>
<feature type="binding site" evidence="10">
    <location>
        <position position="461"/>
    </location>
    <ligand>
        <name>Mg(2+)</name>
        <dbReference type="ChEBI" id="CHEBI:18420"/>
    </ligand>
</feature>
<dbReference type="GO" id="GO:0006351">
    <property type="term" value="P:DNA-templated transcription"/>
    <property type="evidence" value="ECO:0007669"/>
    <property type="project" value="UniProtKB-UniRule"/>
</dbReference>
<dbReference type="FunFam" id="1.10.150.390:FF:000002">
    <property type="entry name" value="DNA-directed RNA polymerase subunit beta"/>
    <property type="match status" value="1"/>
</dbReference>
<feature type="binding site" evidence="10">
    <location>
        <position position="85"/>
    </location>
    <ligand>
        <name>Zn(2+)</name>
        <dbReference type="ChEBI" id="CHEBI:29105"/>
        <label>1</label>
    </ligand>
</feature>
<dbReference type="Gene3D" id="1.10.1790.20">
    <property type="match status" value="1"/>
</dbReference>
<evidence type="ECO:0000313" key="13">
    <source>
        <dbReference type="EMBL" id="AFL76008.1"/>
    </source>
</evidence>
<dbReference type="InterPro" id="IPR045867">
    <property type="entry name" value="DNA-dir_RpoC_beta_prime"/>
</dbReference>
<dbReference type="Gene3D" id="1.10.40.90">
    <property type="match status" value="1"/>
</dbReference>
<sequence>MKDLLKIIKQQGQALEFDAIKIGLASPEMIRSWSFGEVKKPETINYRTFKPERDGLFCAKIFGPITDYECICGKYKRLKHRGVVCEKCGVEVTLAKVRRERMGHVDLASPVAHIWFLKSLPSRIGLLLDMTLRDIERILYFESFVVIDPGLVQELERGQLLNDEQYLETLEANGDEFDARMGAEAVYELLRTIDMAAEIRRMREEIQSTNSETKIKKLAKRLKLMESLLVSGNRPEWMILTVLPVLPPELRPLVPLDGGRFATSDLNDLYRRVINRNNRLKRLLDLVAPDIIVRNEKRMLQESVDALLDNGRRGRAITGTNKRPLKSLADMIKGKQGRFRQNLLGKRVDYSGRSVIVVGPTLMLHQCGLPKRMALELFKPFIFSKLQLRGLATTIKAAKKMVERGTPEVWDILEDVIREHPVMLNRAPTLHRLGIQAFEPVLIEGKAIQLHPLVCTAFNADFDGDQMAVHVPLSLEAQLEARALMMASNNILSPANGEPIIVPSQDVVLGLYYMTRERVNAKGEGFVFADIDEARRAYETGHAELHARCKVRIREVIKGKDGELREVIGIKDTTLGRALVFAIVPDGLPFDLVDRAMGKKQISLLINMCYRRLGLKETVVFADQIMYLGFRMATRSGVSIGLEDMEVPRDEQDAKMDKGALLAGAEAEVREIQQQYASGLVTNGERYNKVVDIWSRTNDQVAKAMMSKLGSESAESNPVFEAQRLVAEYRQGIYSAIDESARPATRELFDVWQTRLKEAGERLERGEMNVAAFQDLAVSLLEENRPEVAKIVGLDQIKGHGLKERVIGGFGETRKRVAERRKQDSFNSIYMMANSGARGSAQQIRQLAGMRGLMAKPDGSIIETPITANFREGLNVIQYFISTHGARKGLADTALKTANSGYLTRRLVDVAQDMVVLEEDCGTEQGLLMTPIIEGGDVVEPLRERILGRVCAVDVYLPGTDELVCKAGTLLDETWVDRFDEIGIDQLRVRSPIRCEARLGVCAQCYGRDLARGHRVNMGEAVGVIAAQSIGEPGTQLTMRTFHIGGAASRAAAVNSIDIKNSGSVRLHNIKTVQHHSGNNLVAVSRSGELTVVDERGMEKERYKVPYGATLRVADGDTVKPGDVVASWDPHTHPVVTEVAGKLEFDDFIDGVTVQSQVDDVTGLASLAVIDPKQRPAAGKDLRPMVKLLDEDGNELNIVGTDLPARYALSSGAIVSVANGANVGVGDILARIPQESSKTRDITGGLPRVADLFEARKPKEAALLAEASGTIGFGKDTKGKQRLIITKDDGETVEELIPKWRHVNVFDGERVERGEVIADGELASHDILRLKGVTALAEYLVKEIQDVYRLQGVKINDKHIEVIVRQMLRKVEITAPGDTRLLRGEQVEHSVLMDENKRVMAEGKQPALYEQLLLGITKASLATESFISAASFQETTRVLTEASVRGSTDRLAGLKENVIVGRLIPAGTGLSHHQDRRRRRQMECQVSGQADVVEGPEEALKKALNTSEAS</sequence>
<feature type="binding site" evidence="10">
    <location>
        <position position="463"/>
    </location>
    <ligand>
        <name>Mg(2+)</name>
        <dbReference type="ChEBI" id="CHEBI:18420"/>
    </ligand>
</feature>
<feature type="binding site" evidence="10">
    <location>
        <position position="995"/>
    </location>
    <ligand>
        <name>Zn(2+)</name>
        <dbReference type="ChEBI" id="CHEBI:29105"/>
        <label>2</label>
    </ligand>
</feature>
<dbReference type="RefSeq" id="WP_014780391.1">
    <property type="nucleotide sequence ID" value="NC_018012.1"/>
</dbReference>
<dbReference type="InterPro" id="IPR000722">
    <property type="entry name" value="RNA_pol_asu"/>
</dbReference>
<dbReference type="Proteomes" id="UP000006062">
    <property type="component" value="Chromosome"/>
</dbReference>
<keyword evidence="3 10" id="KW-0808">Transferase</keyword>
<gene>
    <name evidence="10" type="primary">rpoC</name>
    <name evidence="13" type="ordered locus">Thivi_4195</name>
</gene>
<evidence type="ECO:0000256" key="7">
    <source>
        <dbReference type="ARBA" id="ARBA00022842"/>
    </source>
</evidence>
<dbReference type="InterPro" id="IPR038120">
    <property type="entry name" value="Rpb1_funnel_sf"/>
</dbReference>
<keyword evidence="14" id="KW-1185">Reference proteome</keyword>
<dbReference type="Pfam" id="PF05000">
    <property type="entry name" value="RNA_pol_Rpb1_4"/>
    <property type="match status" value="1"/>
</dbReference>
<dbReference type="HAMAP" id="MF_01322">
    <property type="entry name" value="RNApol_bact_RpoC"/>
    <property type="match status" value="1"/>
</dbReference>
<comment type="subunit">
    <text evidence="10">The RNAP catalytic core consists of 2 alpha, 1 beta, 1 beta' and 1 omega subunit. When a sigma factor is associated with the core the holoenzyme is formed, which can initiate transcription.</text>
</comment>
<keyword evidence="7 10" id="KW-0460">Magnesium</keyword>
<protein>
    <recommendedName>
        <fullName evidence="10">DNA-directed RNA polymerase subunit beta'</fullName>
        <shortName evidence="10">RNAP subunit beta'</shortName>
        <ecNumber evidence="10">2.7.7.6</ecNumber>
    </recommendedName>
    <alternativeName>
        <fullName evidence="10">RNA polymerase subunit beta'</fullName>
    </alternativeName>
    <alternativeName>
        <fullName evidence="10">Transcriptase subunit beta'</fullName>
    </alternativeName>
</protein>
<dbReference type="InterPro" id="IPR012754">
    <property type="entry name" value="DNA-dir_RpoC_beta_prime_bact"/>
</dbReference>
<accession>I3YG90</accession>
<evidence type="ECO:0000256" key="5">
    <source>
        <dbReference type="ARBA" id="ARBA00022723"/>
    </source>
</evidence>
<dbReference type="Gene3D" id="1.10.274.100">
    <property type="entry name" value="RNA polymerase Rpb1, domain 3"/>
    <property type="match status" value="1"/>
</dbReference>
<dbReference type="InterPro" id="IPR007066">
    <property type="entry name" value="RNA_pol_Rpb1_3"/>
</dbReference>
<dbReference type="FunFam" id="4.10.860.120:FF:000001">
    <property type="entry name" value="DNA-directed RNA polymerase subunit beta"/>
    <property type="match status" value="1"/>
</dbReference>
<dbReference type="EC" id="2.7.7.6" evidence="10"/>
<keyword evidence="5 10" id="KW-0479">Metal-binding</keyword>
<evidence type="ECO:0000313" key="14">
    <source>
        <dbReference type="Proteomes" id="UP000006062"/>
    </source>
</evidence>